<comment type="caution">
    <text evidence="1">The sequence shown here is derived from an EMBL/GenBank/DDBJ whole genome shotgun (WGS) entry which is preliminary data.</text>
</comment>
<protein>
    <recommendedName>
        <fullName evidence="3">Alpha/beta hydrolase fold-3 domain-containing protein</fullName>
    </recommendedName>
</protein>
<dbReference type="EMBL" id="VXIT01000006">
    <property type="protein sequence ID" value="KAA6411907.1"/>
    <property type="molecule type" value="Genomic_DNA"/>
</dbReference>
<evidence type="ECO:0008006" key="3">
    <source>
        <dbReference type="Google" id="ProtNLM"/>
    </source>
</evidence>
<accession>A0A5M8PR36</accession>
<name>A0A5M8PR36_9LECA</name>
<evidence type="ECO:0000313" key="1">
    <source>
        <dbReference type="EMBL" id="KAA6411907.1"/>
    </source>
</evidence>
<reference evidence="1 2" key="1">
    <citation type="submission" date="2019-09" db="EMBL/GenBank/DDBJ databases">
        <title>The hologenome of the rock-dwelling lichen Lasallia pustulata.</title>
        <authorList>
            <person name="Greshake Tzovaras B."/>
            <person name="Segers F."/>
            <person name="Bicker A."/>
            <person name="Dal Grande F."/>
            <person name="Otte J."/>
            <person name="Hankeln T."/>
            <person name="Schmitt I."/>
            <person name="Ebersberger I."/>
        </authorList>
    </citation>
    <scope>NUCLEOTIDE SEQUENCE [LARGE SCALE GENOMIC DNA]</scope>
    <source>
        <strain evidence="1">A1-1</strain>
    </source>
</reference>
<organism evidence="1 2">
    <name type="scientific">Lasallia pustulata</name>
    <dbReference type="NCBI Taxonomy" id="136370"/>
    <lineage>
        <taxon>Eukaryota</taxon>
        <taxon>Fungi</taxon>
        <taxon>Dikarya</taxon>
        <taxon>Ascomycota</taxon>
        <taxon>Pezizomycotina</taxon>
        <taxon>Lecanoromycetes</taxon>
        <taxon>OSLEUM clade</taxon>
        <taxon>Umbilicariomycetidae</taxon>
        <taxon>Umbilicariales</taxon>
        <taxon>Umbilicariaceae</taxon>
        <taxon>Lasallia</taxon>
    </lineage>
</organism>
<dbReference type="OrthoDB" id="19653at2759"/>
<proteinExistence type="predicted"/>
<dbReference type="InterPro" id="IPR029058">
    <property type="entry name" value="AB_hydrolase_fold"/>
</dbReference>
<gene>
    <name evidence="1" type="ORF">FRX48_04057</name>
</gene>
<sequence>MGRSALVSRYLVNDDVWKHVRFPYVRYIVQEGLYVDYLSGVKGLATKIAEEGVEKAVPKELRKIFPIDFAITQEFLSTVVIHGTADRVIEVGEGEKLVKKLESVRGVKVKYYPMEGKDHVFDWTLFECEDDTEDREESTVILADCMKTLDSYVA</sequence>
<dbReference type="Gene3D" id="3.40.50.1820">
    <property type="entry name" value="alpha/beta hydrolase"/>
    <property type="match status" value="1"/>
</dbReference>
<dbReference type="Proteomes" id="UP000324767">
    <property type="component" value="Unassembled WGS sequence"/>
</dbReference>
<dbReference type="SUPFAM" id="SSF53474">
    <property type="entry name" value="alpha/beta-Hydrolases"/>
    <property type="match status" value="1"/>
</dbReference>
<dbReference type="AlphaFoldDB" id="A0A5M8PR36"/>
<evidence type="ECO:0000313" key="2">
    <source>
        <dbReference type="Proteomes" id="UP000324767"/>
    </source>
</evidence>